<name>D1CC18_THET1</name>
<dbReference type="InterPro" id="IPR008984">
    <property type="entry name" value="SMAD_FHA_dom_sf"/>
</dbReference>
<dbReference type="Pfam" id="PF00498">
    <property type="entry name" value="FHA"/>
    <property type="match status" value="1"/>
</dbReference>
<dbReference type="InterPro" id="IPR022128">
    <property type="entry name" value="FhaA_N"/>
</dbReference>
<dbReference type="EMBL" id="CP001825">
    <property type="protein sequence ID" value="ACZ42333.1"/>
    <property type="molecule type" value="Genomic_DNA"/>
</dbReference>
<proteinExistence type="predicted"/>
<dbReference type="InterPro" id="IPR000253">
    <property type="entry name" value="FHA_dom"/>
</dbReference>
<dbReference type="STRING" id="525904.Tter_1427"/>
<dbReference type="HOGENOM" id="CLU_047963_1_0_0"/>
<gene>
    <name evidence="2" type="ordered locus">Tter_1427</name>
</gene>
<organism evidence="2 3">
    <name type="scientific">Thermobaculum terrenum (strain ATCC BAA-798 / CCMEE 7001 / YNP1)</name>
    <dbReference type="NCBI Taxonomy" id="525904"/>
    <lineage>
        <taxon>Bacteria</taxon>
        <taxon>Bacillati</taxon>
        <taxon>Chloroflexota</taxon>
        <taxon>Chloroflexia</taxon>
        <taxon>Candidatus Thermobaculales</taxon>
        <taxon>Candidatus Thermobaculaceae</taxon>
        <taxon>Thermobaculum</taxon>
    </lineage>
</organism>
<protein>
    <submittedName>
        <fullName evidence="2">FHA domain containing protein</fullName>
    </submittedName>
</protein>
<dbReference type="Gene3D" id="2.60.200.20">
    <property type="match status" value="1"/>
</dbReference>
<dbReference type="SMART" id="SM00240">
    <property type="entry name" value="FHA"/>
    <property type="match status" value="1"/>
</dbReference>
<sequence>MSVLRRLESGLEALFEGAFTRIFRPRVQPAEIAHRLERELETNQVVGLGQILAPNYYQVSLHPRDYEPFERFKTALERDFSAYIQDRARAHNLTLVTKPKVEIISDPNVKPGSVHVESYLQDLGPGEIDPQLEFTQPIEVTRARPKIPASAFLTVISGPQNGQRFHLSPSGRASIGRGLDNQIILEDPMVSRHHAEIYLRGSEWYIKDLNSTNGTYVNGHAIREKSLEHGDRITLGSVDIRFSLR</sequence>
<dbReference type="InterPro" id="IPR042287">
    <property type="entry name" value="FhaA_N_sf"/>
</dbReference>
<dbReference type="eggNOG" id="COG1716">
    <property type="taxonomic scope" value="Bacteria"/>
</dbReference>
<dbReference type="RefSeq" id="WP_012875368.1">
    <property type="nucleotide sequence ID" value="NC_013525.1"/>
</dbReference>
<feature type="domain" description="FHA" evidence="1">
    <location>
        <begin position="173"/>
        <end position="222"/>
    </location>
</feature>
<dbReference type="Pfam" id="PF12401">
    <property type="entry name" value="FhaA_N"/>
    <property type="match status" value="1"/>
</dbReference>
<evidence type="ECO:0000313" key="3">
    <source>
        <dbReference type="Proteomes" id="UP000000323"/>
    </source>
</evidence>
<dbReference type="KEGG" id="ttr:Tter_1427"/>
<dbReference type="Gene3D" id="3.30.2320.60">
    <property type="entry name" value="FhaA, phosphopeptide-binding domain (DUF3662)"/>
    <property type="match status" value="1"/>
</dbReference>
<dbReference type="PROSITE" id="PS50006">
    <property type="entry name" value="FHA_DOMAIN"/>
    <property type="match status" value="1"/>
</dbReference>
<dbReference type="SUPFAM" id="SSF49879">
    <property type="entry name" value="SMAD/FHA domain"/>
    <property type="match status" value="1"/>
</dbReference>
<evidence type="ECO:0000259" key="1">
    <source>
        <dbReference type="PROSITE" id="PS50006"/>
    </source>
</evidence>
<dbReference type="InterPro" id="IPR050923">
    <property type="entry name" value="Cell_Proc_Reg/RNA_Proc"/>
</dbReference>
<dbReference type="CDD" id="cd00060">
    <property type="entry name" value="FHA"/>
    <property type="match status" value="1"/>
</dbReference>
<keyword evidence="3" id="KW-1185">Reference proteome</keyword>
<dbReference type="AlphaFoldDB" id="D1CC18"/>
<dbReference type="Proteomes" id="UP000000323">
    <property type="component" value="Chromosome 1"/>
</dbReference>
<evidence type="ECO:0000313" key="2">
    <source>
        <dbReference type="EMBL" id="ACZ42333.1"/>
    </source>
</evidence>
<reference evidence="3" key="1">
    <citation type="journal article" date="2010" name="Stand. Genomic Sci.">
        <title>Complete genome sequence of 'Thermobaculum terrenum' type strain (YNP1).</title>
        <authorList>
            <person name="Kiss H."/>
            <person name="Cleland D."/>
            <person name="Lapidus A."/>
            <person name="Lucas S."/>
            <person name="Glavina Del Rio T."/>
            <person name="Nolan M."/>
            <person name="Tice H."/>
            <person name="Han C."/>
            <person name="Goodwin L."/>
            <person name="Pitluck S."/>
            <person name="Liolios K."/>
            <person name="Ivanova N."/>
            <person name="Mavromatis K."/>
            <person name="Ovchinnikova G."/>
            <person name="Pati A."/>
            <person name="Chen A."/>
            <person name="Palaniappan K."/>
            <person name="Land M."/>
            <person name="Hauser L."/>
            <person name="Chang Y."/>
            <person name="Jeffries C."/>
            <person name="Lu M."/>
            <person name="Brettin T."/>
            <person name="Detter J."/>
            <person name="Goker M."/>
            <person name="Tindall B."/>
            <person name="Beck B."/>
            <person name="McDermott T."/>
            <person name="Woyke T."/>
            <person name="Bristow J."/>
            <person name="Eisen J."/>
            <person name="Markowitz V."/>
            <person name="Hugenholtz P."/>
            <person name="Kyrpides N."/>
            <person name="Klenk H."/>
            <person name="Cheng J."/>
        </authorList>
    </citation>
    <scope>NUCLEOTIDE SEQUENCE [LARGE SCALE GENOMIC DNA]</scope>
    <source>
        <strain evidence="3">ATCC BAA-798 / YNP1</strain>
    </source>
</reference>
<dbReference type="PANTHER" id="PTHR23308">
    <property type="entry name" value="NUCLEAR INHIBITOR OF PROTEIN PHOSPHATASE-1"/>
    <property type="match status" value="1"/>
</dbReference>
<accession>D1CC18</accession>
<dbReference type="OrthoDB" id="9816434at2"/>